<organism evidence="3 4">
    <name type="scientific">Penicillium vulpinum</name>
    <dbReference type="NCBI Taxonomy" id="29845"/>
    <lineage>
        <taxon>Eukaryota</taxon>
        <taxon>Fungi</taxon>
        <taxon>Dikarya</taxon>
        <taxon>Ascomycota</taxon>
        <taxon>Pezizomycotina</taxon>
        <taxon>Eurotiomycetes</taxon>
        <taxon>Eurotiomycetidae</taxon>
        <taxon>Eurotiales</taxon>
        <taxon>Aspergillaceae</taxon>
        <taxon>Penicillium</taxon>
    </lineage>
</organism>
<dbReference type="Pfam" id="PF00067">
    <property type="entry name" value="p450"/>
    <property type="match status" value="1"/>
</dbReference>
<dbReference type="EMBL" id="MDYP01000006">
    <property type="protein sequence ID" value="OQE09639.1"/>
    <property type="molecule type" value="Genomic_DNA"/>
</dbReference>
<dbReference type="InterPro" id="IPR005123">
    <property type="entry name" value="Oxoglu/Fe-dep_dioxygenase_dom"/>
</dbReference>
<protein>
    <recommendedName>
        <fullName evidence="2">Fe2OG dioxygenase domain-containing protein</fullName>
    </recommendedName>
</protein>
<evidence type="ECO:0000313" key="4">
    <source>
        <dbReference type="Proteomes" id="UP000191518"/>
    </source>
</evidence>
<gene>
    <name evidence="3" type="ORF">PENVUL_c006G03701</name>
</gene>
<dbReference type="GO" id="GO:0005506">
    <property type="term" value="F:iron ion binding"/>
    <property type="evidence" value="ECO:0007669"/>
    <property type="project" value="InterPro"/>
</dbReference>
<accession>A0A1V6S7F2</accession>
<evidence type="ECO:0000313" key="3">
    <source>
        <dbReference type="EMBL" id="OQE09639.1"/>
    </source>
</evidence>
<keyword evidence="4" id="KW-1185">Reference proteome</keyword>
<dbReference type="InterPro" id="IPR027443">
    <property type="entry name" value="IPNS-like_sf"/>
</dbReference>
<dbReference type="InterPro" id="IPR001128">
    <property type="entry name" value="Cyt_P450"/>
</dbReference>
<dbReference type="PANTHER" id="PTHR24305:SF166">
    <property type="entry name" value="CYTOCHROME P450 12A4, MITOCHONDRIAL-RELATED"/>
    <property type="match status" value="1"/>
</dbReference>
<sequence>MASLQRASTGHLKWCEHSLDVCPKIFSLITISPESQILRSPIGAEAKVASSSHGSSSPGESYDIGSEQDPLYSNIWPPTGVQDGFQETISSFFAVCYEAELMILDAISIGLGLPVHSLRELHTAQTNELRLTHYPEVDRADFANATRIAAHTDFGTITLLFQDNVGGLEMEQPPGSGVFVPADSGGPHECIVNVGDCLQMWTGLHSARHRVHLAKSENQGNMVPARFSIAYFAKPDRAALLRPLLDSLVDNSKPVQKVLTANEFQHMRIEGTFQHFYAVWTGREKTWYQDLHRQYGPLVRCGPNHLTFNDLNLIPVVYHRQSDKTDYPQDFTCPGAATNKASYLEYAAAKRQFGQAFSVSRVQLFEGLVDENLIKWVSILNEETHKNPSVDWGTWVKYFSFDVYVPMSVGESFGFLDHKSDVRNMLQSSYRIFRQWTLSRYRPIAWLAANTSLGRRLFVSGRDDPTGMGMWTTEVHDITQKRIKTSTTKEKPRWEHSMLDQWLATKSATGEGIPLSDIEDQLVSDVLGGPYALATTISHLVTTMAKHPEAVRRAHQEIDDAFAQQTLSTPSPTYTECCALPFIDACVREAMRITATASPRWRCSPDRPLRLLDGDARQTGPCVS</sequence>
<dbReference type="SUPFAM" id="SSF48264">
    <property type="entry name" value="Cytochrome P450"/>
    <property type="match status" value="1"/>
</dbReference>
<dbReference type="InterPro" id="IPR050121">
    <property type="entry name" value="Cytochrome_P450_monoxygenase"/>
</dbReference>
<evidence type="ECO:0000259" key="2">
    <source>
        <dbReference type="PROSITE" id="PS51471"/>
    </source>
</evidence>
<dbReference type="PROSITE" id="PS51471">
    <property type="entry name" value="FE2OG_OXY"/>
    <property type="match status" value="1"/>
</dbReference>
<dbReference type="InterPro" id="IPR036396">
    <property type="entry name" value="Cyt_P450_sf"/>
</dbReference>
<name>A0A1V6S7F2_9EURO</name>
<reference evidence="4" key="1">
    <citation type="journal article" date="2017" name="Nat. Microbiol.">
        <title>Global analysis of biosynthetic gene clusters reveals vast potential of secondary metabolite production in Penicillium species.</title>
        <authorList>
            <person name="Nielsen J.C."/>
            <person name="Grijseels S."/>
            <person name="Prigent S."/>
            <person name="Ji B."/>
            <person name="Dainat J."/>
            <person name="Nielsen K.F."/>
            <person name="Frisvad J.C."/>
            <person name="Workman M."/>
            <person name="Nielsen J."/>
        </authorList>
    </citation>
    <scope>NUCLEOTIDE SEQUENCE [LARGE SCALE GENOMIC DNA]</scope>
    <source>
        <strain evidence="4">IBT 29486</strain>
    </source>
</reference>
<dbReference type="SUPFAM" id="SSF51197">
    <property type="entry name" value="Clavaminate synthase-like"/>
    <property type="match status" value="1"/>
</dbReference>
<feature type="domain" description="Fe2OG dioxygenase" evidence="2">
    <location>
        <begin position="125"/>
        <end position="235"/>
    </location>
</feature>
<dbReference type="PANTHER" id="PTHR24305">
    <property type="entry name" value="CYTOCHROME P450"/>
    <property type="match status" value="1"/>
</dbReference>
<dbReference type="GO" id="GO:0016705">
    <property type="term" value="F:oxidoreductase activity, acting on paired donors, with incorporation or reduction of molecular oxygen"/>
    <property type="evidence" value="ECO:0007669"/>
    <property type="project" value="InterPro"/>
</dbReference>
<comment type="similarity">
    <text evidence="1">Belongs to the cytochrome P450 family.</text>
</comment>
<dbReference type="Gene3D" id="2.60.120.330">
    <property type="entry name" value="B-lactam Antibiotic, Isopenicillin N Synthase, Chain"/>
    <property type="match status" value="1"/>
</dbReference>
<proteinExistence type="inferred from homology"/>
<dbReference type="Pfam" id="PF03171">
    <property type="entry name" value="2OG-FeII_Oxy"/>
    <property type="match status" value="1"/>
</dbReference>
<dbReference type="InterPro" id="IPR044861">
    <property type="entry name" value="IPNS-like_FE2OG_OXY"/>
</dbReference>
<dbReference type="STRING" id="29845.A0A1V6S7F2"/>
<dbReference type="Proteomes" id="UP000191518">
    <property type="component" value="Unassembled WGS sequence"/>
</dbReference>
<dbReference type="AlphaFoldDB" id="A0A1V6S7F2"/>
<dbReference type="GO" id="GO:0043386">
    <property type="term" value="P:mycotoxin biosynthetic process"/>
    <property type="evidence" value="ECO:0007669"/>
    <property type="project" value="UniProtKB-ARBA"/>
</dbReference>
<dbReference type="Gene3D" id="1.10.630.10">
    <property type="entry name" value="Cytochrome P450"/>
    <property type="match status" value="1"/>
</dbReference>
<evidence type="ECO:0000256" key="1">
    <source>
        <dbReference type="ARBA" id="ARBA00010617"/>
    </source>
</evidence>
<dbReference type="GO" id="GO:0004497">
    <property type="term" value="F:monooxygenase activity"/>
    <property type="evidence" value="ECO:0007669"/>
    <property type="project" value="InterPro"/>
</dbReference>
<comment type="caution">
    <text evidence="3">The sequence shown here is derived from an EMBL/GenBank/DDBJ whole genome shotgun (WGS) entry which is preliminary data.</text>
</comment>
<dbReference type="GO" id="GO:0020037">
    <property type="term" value="F:heme binding"/>
    <property type="evidence" value="ECO:0007669"/>
    <property type="project" value="InterPro"/>
</dbReference>